<dbReference type="EMBL" id="JBJDQH010000318">
    <property type="protein sequence ID" value="MFK4273757.1"/>
    <property type="molecule type" value="Genomic_DNA"/>
</dbReference>
<dbReference type="Pfam" id="PF00698">
    <property type="entry name" value="Acyl_transf_1"/>
    <property type="match status" value="1"/>
</dbReference>
<evidence type="ECO:0000256" key="3">
    <source>
        <dbReference type="ARBA" id="ARBA00022553"/>
    </source>
</evidence>
<dbReference type="Gene3D" id="3.40.366.10">
    <property type="entry name" value="Malonyl-Coenzyme A Acyl Carrier Protein, domain 2"/>
    <property type="match status" value="1"/>
</dbReference>
<evidence type="ECO:0000256" key="4">
    <source>
        <dbReference type="PROSITE-ProRule" id="PRU01363"/>
    </source>
</evidence>
<dbReference type="GO" id="GO:0016746">
    <property type="term" value="F:acyltransferase activity"/>
    <property type="evidence" value="ECO:0007669"/>
    <property type="project" value="UniProtKB-KW"/>
</dbReference>
<evidence type="ECO:0000313" key="6">
    <source>
        <dbReference type="EMBL" id="MFK4273757.1"/>
    </source>
</evidence>
<keyword evidence="6" id="KW-0012">Acyltransferase</keyword>
<dbReference type="PANTHER" id="PTHR43775">
    <property type="entry name" value="FATTY ACID SYNTHASE"/>
    <property type="match status" value="1"/>
</dbReference>
<comment type="caution">
    <text evidence="4">Lacks conserved residue(s) required for the propagation of feature annotation.</text>
</comment>
<dbReference type="InterPro" id="IPR014043">
    <property type="entry name" value="Acyl_transferase_dom"/>
</dbReference>
<organism evidence="6 7">
    <name type="scientific">Streptomyces milbemycinicus</name>
    <dbReference type="NCBI Taxonomy" id="476552"/>
    <lineage>
        <taxon>Bacteria</taxon>
        <taxon>Bacillati</taxon>
        <taxon>Actinomycetota</taxon>
        <taxon>Actinomycetes</taxon>
        <taxon>Kitasatosporales</taxon>
        <taxon>Streptomycetaceae</taxon>
        <taxon>Streptomyces</taxon>
    </lineage>
</organism>
<dbReference type="PANTHER" id="PTHR43775:SF37">
    <property type="entry name" value="SI:DKEY-61P9.11"/>
    <property type="match status" value="1"/>
</dbReference>
<sequence>GLHADGPVWLFSGQGSQWAGMGRTLLETEPAFAAAIEELEPFIARESGFSVRSELVSHTTVTGIERVQPTIFAVQVALAAAWRARGVEPAAVIGHSLGEVAAAVVAGALSPEDGAKVICRRSALITRIAGGGAMATVELPHQQVEAELSGAGIEDVTVAVVASAGSTVVAGDPERIRLLVSRWEARDLHTRRIAVDYASHSPHVDPILGDLAASLGDLAPTAPTVPFYGTVLDDPREPAAFDADYWVSNLRRPVRFADAVTAAVTDGHRVFLEVSPHPLLTHAVSETAHAIGRDTITVPTLRRDQEARHGLLPQLAGLHCTGVPVDWSREYPTGNVADVPLPVWAGRDLGVLAMAARRPGGASVAVHPLLGAHLAPVDTDDEHRWQAGLSGRELRYLADHRVHGQPVMPGAGYCEMALSAAETVFGAEPGTTDAVEVTDLTIHEMLPLERNTVVSTRVRP</sequence>
<dbReference type="PROSITE" id="PS52019">
    <property type="entry name" value="PKS_MFAS_DH"/>
    <property type="match status" value="1"/>
</dbReference>
<dbReference type="SUPFAM" id="SSF52151">
    <property type="entry name" value="FabD/lysophospholipase-like"/>
    <property type="match status" value="1"/>
</dbReference>
<evidence type="ECO:0000256" key="2">
    <source>
        <dbReference type="ARBA" id="ARBA00022450"/>
    </source>
</evidence>
<dbReference type="InterPro" id="IPR016036">
    <property type="entry name" value="Malonyl_transacylase_ACP-bd"/>
</dbReference>
<reference evidence="6 7" key="1">
    <citation type="submission" date="2024-11" db="EMBL/GenBank/DDBJ databases">
        <title>The Natural Products Discovery Center: Release of the First 8490 Sequenced Strains for Exploring Actinobacteria Biosynthetic Diversity.</title>
        <authorList>
            <person name="Kalkreuter E."/>
            <person name="Kautsar S.A."/>
            <person name="Yang D."/>
            <person name="Bader C.D."/>
            <person name="Teijaro C.N."/>
            <person name="Fluegel L."/>
            <person name="Davis C.M."/>
            <person name="Simpson J.R."/>
            <person name="Lauterbach L."/>
            <person name="Steele A.D."/>
            <person name="Gui C."/>
            <person name="Meng S."/>
            <person name="Li G."/>
            <person name="Viehrig K."/>
            <person name="Ye F."/>
            <person name="Su P."/>
            <person name="Kiefer A.F."/>
            <person name="Nichols A."/>
            <person name="Cepeda A.J."/>
            <person name="Yan W."/>
            <person name="Fan B."/>
            <person name="Jiang Y."/>
            <person name="Adhikari A."/>
            <person name="Zheng C.-J."/>
            <person name="Schuster L."/>
            <person name="Cowan T.M."/>
            <person name="Smanski M.J."/>
            <person name="Chevrette M.G."/>
            <person name="De Carvalho L.P.S."/>
            <person name="Shen B."/>
        </authorList>
    </citation>
    <scope>NUCLEOTIDE SEQUENCE [LARGE SCALE GENOMIC DNA]</scope>
    <source>
        <strain evidence="6 7">NPDC020863</strain>
    </source>
</reference>
<dbReference type="Pfam" id="PF21089">
    <property type="entry name" value="PKS_DH_N"/>
    <property type="match status" value="1"/>
</dbReference>
<comment type="pathway">
    <text evidence="1">Antibiotic biosynthesis.</text>
</comment>
<dbReference type="InterPro" id="IPR001227">
    <property type="entry name" value="Ac_transferase_dom_sf"/>
</dbReference>
<dbReference type="InterPro" id="IPR020807">
    <property type="entry name" value="PKS_DH"/>
</dbReference>
<feature type="domain" description="PKS/mFAS DH" evidence="5">
    <location>
        <begin position="367"/>
        <end position="460"/>
    </location>
</feature>
<dbReference type="InterPro" id="IPR049552">
    <property type="entry name" value="PKS_DH_N"/>
</dbReference>
<comment type="caution">
    <text evidence="6">The sequence shown here is derived from an EMBL/GenBank/DDBJ whole genome shotgun (WGS) entry which is preliminary data.</text>
</comment>
<evidence type="ECO:0000256" key="1">
    <source>
        <dbReference type="ARBA" id="ARBA00004792"/>
    </source>
</evidence>
<gene>
    <name evidence="6" type="ORF">ACI2L5_54350</name>
</gene>
<feature type="non-terminal residue" evidence="6">
    <location>
        <position position="1"/>
    </location>
</feature>
<keyword evidence="7" id="KW-1185">Reference proteome</keyword>
<dbReference type="SMART" id="SM00827">
    <property type="entry name" value="PKS_AT"/>
    <property type="match status" value="1"/>
</dbReference>
<dbReference type="Gene3D" id="3.30.70.250">
    <property type="entry name" value="Malonyl-CoA ACP transacylase, ACP-binding"/>
    <property type="match status" value="1"/>
</dbReference>
<accession>A0ABW8M6F2</accession>
<dbReference type="Gene3D" id="3.10.129.10">
    <property type="entry name" value="Hotdog Thioesterase"/>
    <property type="match status" value="1"/>
</dbReference>
<dbReference type="SUPFAM" id="SSF55048">
    <property type="entry name" value="Probable ACP-binding domain of malonyl-CoA ACP transacylase"/>
    <property type="match status" value="1"/>
</dbReference>
<evidence type="ECO:0000259" key="5">
    <source>
        <dbReference type="PROSITE" id="PS52019"/>
    </source>
</evidence>
<dbReference type="InterPro" id="IPR016035">
    <property type="entry name" value="Acyl_Trfase/lysoPLipase"/>
</dbReference>
<dbReference type="Proteomes" id="UP001620295">
    <property type="component" value="Unassembled WGS sequence"/>
</dbReference>
<feature type="non-terminal residue" evidence="6">
    <location>
        <position position="460"/>
    </location>
</feature>
<dbReference type="InterPro" id="IPR050091">
    <property type="entry name" value="PKS_NRPS_Biosynth_Enz"/>
</dbReference>
<proteinExistence type="predicted"/>
<name>A0ABW8M6F2_9ACTN</name>
<keyword evidence="3" id="KW-0597">Phosphoprotein</keyword>
<protein>
    <submittedName>
        <fullName evidence="6">Acyltransferase domain-containing protein</fullName>
    </submittedName>
</protein>
<dbReference type="InterPro" id="IPR049900">
    <property type="entry name" value="PKS_mFAS_DH"/>
</dbReference>
<dbReference type="SMART" id="SM00826">
    <property type="entry name" value="PKS_DH"/>
    <property type="match status" value="1"/>
</dbReference>
<keyword evidence="2" id="KW-0596">Phosphopantetheine</keyword>
<evidence type="ECO:0000313" key="7">
    <source>
        <dbReference type="Proteomes" id="UP001620295"/>
    </source>
</evidence>
<dbReference type="RefSeq" id="WP_404749516.1">
    <property type="nucleotide sequence ID" value="NZ_JBJDQH010000318.1"/>
</dbReference>
<keyword evidence="6" id="KW-0808">Transferase</keyword>